<comment type="caution">
    <text evidence="6">The sequence shown here is derived from an EMBL/GenBank/DDBJ whole genome shotgun (WGS) entry which is preliminary data.</text>
</comment>
<evidence type="ECO:0000313" key="6">
    <source>
        <dbReference type="EMBL" id="KAG0492978.1"/>
    </source>
</evidence>
<dbReference type="PANTHER" id="PTHR13353:SF5">
    <property type="entry name" value="TRANSMEMBRANE PROTEIN 19"/>
    <property type="match status" value="1"/>
</dbReference>
<protein>
    <submittedName>
        <fullName evidence="6">Uncharacterized protein</fullName>
    </submittedName>
</protein>
<keyword evidence="4" id="KW-1133">Transmembrane helix</keyword>
<evidence type="ECO:0000313" key="7">
    <source>
        <dbReference type="Proteomes" id="UP000636800"/>
    </source>
</evidence>
<evidence type="ECO:0000256" key="1">
    <source>
        <dbReference type="ARBA" id="ARBA00004141"/>
    </source>
</evidence>
<sequence>MAALALFPNLAQISRPLPSFHSSTVRFPVLFVGSKNRFLVPRTTCRVPSVLPLLGVLSPSDQSSFQAEFLQLVLASPATWNSAIASNLLIFTVGSPLLLSGLSVKGMASAFLLGVLTWRAFEGTAVTKLKIAQKEALGVAEKGMGRRGPGSVIGSSAAGCICALLSLSGVGGSAFAGIWQLGFVASFCTKLADTVSSEIGKAYGKTA</sequence>
<proteinExistence type="inferred from homology"/>
<accession>A0A835RVS4</accession>
<evidence type="ECO:0000256" key="3">
    <source>
        <dbReference type="ARBA" id="ARBA00022692"/>
    </source>
</evidence>
<dbReference type="Proteomes" id="UP000636800">
    <property type="component" value="Chromosome 2"/>
</dbReference>
<keyword evidence="7" id="KW-1185">Reference proteome</keyword>
<evidence type="ECO:0000256" key="4">
    <source>
        <dbReference type="ARBA" id="ARBA00022989"/>
    </source>
</evidence>
<keyword evidence="3" id="KW-0812">Transmembrane</keyword>
<evidence type="ECO:0000256" key="2">
    <source>
        <dbReference type="ARBA" id="ARBA00009012"/>
    </source>
</evidence>
<dbReference type="OrthoDB" id="754299at2759"/>
<dbReference type="PANTHER" id="PTHR13353">
    <property type="entry name" value="TRANSMEMBRANE PROTEIN 19"/>
    <property type="match status" value="1"/>
</dbReference>
<dbReference type="Pfam" id="PF01940">
    <property type="entry name" value="DUF92"/>
    <property type="match status" value="1"/>
</dbReference>
<name>A0A835RVS4_VANPL</name>
<dbReference type="AlphaFoldDB" id="A0A835RVS4"/>
<comment type="subcellular location">
    <subcellularLocation>
        <location evidence="1">Membrane</location>
        <topology evidence="1">Multi-pass membrane protein</topology>
    </subcellularLocation>
</comment>
<reference evidence="6 7" key="1">
    <citation type="journal article" date="2020" name="Nat. Food">
        <title>A phased Vanilla planifolia genome enables genetic improvement of flavour and production.</title>
        <authorList>
            <person name="Hasing T."/>
            <person name="Tang H."/>
            <person name="Brym M."/>
            <person name="Khazi F."/>
            <person name="Huang T."/>
            <person name="Chambers A.H."/>
        </authorList>
    </citation>
    <scope>NUCLEOTIDE SEQUENCE [LARGE SCALE GENOMIC DNA]</scope>
    <source>
        <tissue evidence="6">Leaf</tissue>
    </source>
</reference>
<dbReference type="EMBL" id="JADCNL010000002">
    <property type="protein sequence ID" value="KAG0492978.1"/>
    <property type="molecule type" value="Genomic_DNA"/>
</dbReference>
<dbReference type="GO" id="GO:0009706">
    <property type="term" value="C:chloroplast inner membrane"/>
    <property type="evidence" value="ECO:0007669"/>
    <property type="project" value="TreeGrafter"/>
</dbReference>
<dbReference type="InterPro" id="IPR002794">
    <property type="entry name" value="DUF92_TMEM19"/>
</dbReference>
<keyword evidence="5" id="KW-0472">Membrane</keyword>
<evidence type="ECO:0000256" key="5">
    <source>
        <dbReference type="ARBA" id="ARBA00023136"/>
    </source>
</evidence>
<gene>
    <name evidence="6" type="ORF">HPP92_006376</name>
</gene>
<comment type="similarity">
    <text evidence="2">Belongs to the TMEM19 family.</text>
</comment>
<organism evidence="6 7">
    <name type="scientific">Vanilla planifolia</name>
    <name type="common">Vanilla</name>
    <dbReference type="NCBI Taxonomy" id="51239"/>
    <lineage>
        <taxon>Eukaryota</taxon>
        <taxon>Viridiplantae</taxon>
        <taxon>Streptophyta</taxon>
        <taxon>Embryophyta</taxon>
        <taxon>Tracheophyta</taxon>
        <taxon>Spermatophyta</taxon>
        <taxon>Magnoliopsida</taxon>
        <taxon>Liliopsida</taxon>
        <taxon>Asparagales</taxon>
        <taxon>Orchidaceae</taxon>
        <taxon>Vanilloideae</taxon>
        <taxon>Vanilleae</taxon>
        <taxon>Vanilla</taxon>
    </lineage>
</organism>